<dbReference type="Pfam" id="PF24225">
    <property type="entry name" value="DUF7441"/>
    <property type="match status" value="1"/>
</dbReference>
<evidence type="ECO:0000313" key="2">
    <source>
        <dbReference type="EMBL" id="QPX48084.1"/>
    </source>
</evidence>
<dbReference type="InterPro" id="IPR055864">
    <property type="entry name" value="DUF7441"/>
</dbReference>
<sequence>MVAIDDNQQKVKTFKQTCDKPYLRHHYKVVYENGSEVVFDNYEDVQVTWFQTAGQFLSHIEVLDIKQKGFK</sequence>
<proteinExistence type="predicted"/>
<evidence type="ECO:0000259" key="1">
    <source>
        <dbReference type="Pfam" id="PF24225"/>
    </source>
</evidence>
<organism evidence="2 3">
    <name type="scientific">Synechococcus phage S-SRM01</name>
    <dbReference type="NCBI Taxonomy" id="2781608"/>
    <lineage>
        <taxon>Viruses</taxon>
        <taxon>Duplodnaviria</taxon>
        <taxon>Heunggongvirae</taxon>
        <taxon>Uroviricota</taxon>
        <taxon>Caudoviricetes</taxon>
        <taxon>Pantevenvirales</taxon>
        <taxon>Kyanoviridae</taxon>
        <taxon>Serangoonvirus</taxon>
        <taxon>Serangoonvirus essarone</taxon>
    </lineage>
</organism>
<protein>
    <recommendedName>
        <fullName evidence="1">DUF7441 domain-containing protein</fullName>
    </recommendedName>
</protein>
<dbReference type="RefSeq" id="YP_010670094.1">
    <property type="nucleotide sequence ID" value="NC_070963.1"/>
</dbReference>
<dbReference type="KEGG" id="vg:77946289"/>
<reference evidence="2" key="1">
    <citation type="submission" date="2020-09" db="EMBL/GenBank/DDBJ databases">
        <authorList>
            <person name="Zhang D."/>
            <person name="Hatherill J.R."/>
            <person name="Ramirez J.F."/>
            <person name="Edinger B."/>
            <person name="Balarin R."/>
            <person name="Sullivan A."/>
            <person name="Humpal K.M."/>
            <person name="Guseva A."/>
            <person name="Butela K.A."/>
            <person name="Garlena R.A."/>
            <person name="Russell D.A."/>
            <person name="Pope W.H."/>
            <person name="Jacobs-Sera D."/>
            <person name="Hatfull G.F."/>
        </authorList>
    </citation>
    <scope>NUCLEOTIDE SEQUENCE</scope>
</reference>
<accession>A0A879R1L1</accession>
<keyword evidence="3" id="KW-1185">Reference proteome</keyword>
<feature type="domain" description="DUF7441" evidence="1">
    <location>
        <begin position="7"/>
        <end position="71"/>
    </location>
</feature>
<dbReference type="Proteomes" id="UP000664915">
    <property type="component" value="Segment"/>
</dbReference>
<dbReference type="EMBL" id="MW015081">
    <property type="protein sequence ID" value="QPX48084.1"/>
    <property type="molecule type" value="Genomic_DNA"/>
</dbReference>
<dbReference type="GeneID" id="77946289"/>
<name>A0A879R1L1_9CAUD</name>
<evidence type="ECO:0000313" key="3">
    <source>
        <dbReference type="Proteomes" id="UP000664915"/>
    </source>
</evidence>